<name>A0ABT8TKT8_9GAMM</name>
<dbReference type="InterPro" id="IPR013324">
    <property type="entry name" value="RNA_pol_sigma_r3/r4-like"/>
</dbReference>
<dbReference type="InterPro" id="IPR014284">
    <property type="entry name" value="RNA_pol_sigma-70_dom"/>
</dbReference>
<dbReference type="PANTHER" id="PTHR30173">
    <property type="entry name" value="SIGMA 19 FACTOR"/>
    <property type="match status" value="1"/>
</dbReference>
<gene>
    <name evidence="4" type="primary">sigJ</name>
    <name evidence="4" type="ORF">QWI16_16215</name>
</gene>
<protein>
    <submittedName>
        <fullName evidence="4">RNA polymerase sigma factor SigJ</fullName>
    </submittedName>
</protein>
<feature type="domain" description="RNA polymerase sigma-70 region 2" evidence="2">
    <location>
        <begin position="14"/>
        <end position="79"/>
    </location>
</feature>
<dbReference type="Proteomes" id="UP001168380">
    <property type="component" value="Unassembled WGS sequence"/>
</dbReference>
<reference evidence="4" key="1">
    <citation type="submission" date="2023-07" db="EMBL/GenBank/DDBJ databases">
        <title>Gilvimarinus algae sp. nov., isolated from the surface of Kelp.</title>
        <authorList>
            <person name="Sun Y.Y."/>
            <person name="Gong Y."/>
            <person name="Du Z.J."/>
        </authorList>
    </citation>
    <scope>NUCLEOTIDE SEQUENCE</scope>
    <source>
        <strain evidence="4">SDUM040014</strain>
    </source>
</reference>
<dbReference type="Pfam" id="PF04542">
    <property type="entry name" value="Sigma70_r2"/>
    <property type="match status" value="1"/>
</dbReference>
<dbReference type="CDD" id="cd06171">
    <property type="entry name" value="Sigma70_r4"/>
    <property type="match status" value="1"/>
</dbReference>
<dbReference type="InterPro" id="IPR032710">
    <property type="entry name" value="NTF2-like_dom_sf"/>
</dbReference>
<dbReference type="Gene3D" id="1.10.1740.10">
    <property type="match status" value="1"/>
</dbReference>
<dbReference type="InterPro" id="IPR036388">
    <property type="entry name" value="WH-like_DNA-bd_sf"/>
</dbReference>
<dbReference type="SUPFAM" id="SSF54427">
    <property type="entry name" value="NTF2-like"/>
    <property type="match status" value="1"/>
</dbReference>
<dbReference type="PANTHER" id="PTHR30173:SF36">
    <property type="entry name" value="ECF RNA POLYMERASE SIGMA FACTOR SIGJ"/>
    <property type="match status" value="1"/>
</dbReference>
<evidence type="ECO:0000256" key="1">
    <source>
        <dbReference type="ARBA" id="ARBA00011344"/>
    </source>
</evidence>
<dbReference type="RefSeq" id="WP_302715600.1">
    <property type="nucleotide sequence ID" value="NZ_JAULRT010000062.1"/>
</dbReference>
<dbReference type="NCBIfam" id="TIGR02937">
    <property type="entry name" value="sigma70-ECF"/>
    <property type="match status" value="1"/>
</dbReference>
<dbReference type="InterPro" id="IPR013325">
    <property type="entry name" value="RNA_pol_sigma_r2"/>
</dbReference>
<evidence type="ECO:0000259" key="3">
    <source>
        <dbReference type="Pfam" id="PF08281"/>
    </source>
</evidence>
<comment type="subunit">
    <text evidence="1">Interacts transiently with the RNA polymerase catalytic core formed by RpoA, RpoB, RpoC and RpoZ (2 alpha, 1 beta, 1 beta' and 1 omega subunit) to form the RNA polymerase holoenzyme that can initiate transcription.</text>
</comment>
<comment type="caution">
    <text evidence="4">The sequence shown here is derived from an EMBL/GenBank/DDBJ whole genome shotgun (WGS) entry which is preliminary data.</text>
</comment>
<organism evidence="4 5">
    <name type="scientific">Gilvimarinus algae</name>
    <dbReference type="NCBI Taxonomy" id="3058037"/>
    <lineage>
        <taxon>Bacteria</taxon>
        <taxon>Pseudomonadati</taxon>
        <taxon>Pseudomonadota</taxon>
        <taxon>Gammaproteobacteria</taxon>
        <taxon>Cellvibrionales</taxon>
        <taxon>Cellvibrionaceae</taxon>
        <taxon>Gilvimarinus</taxon>
    </lineage>
</organism>
<dbReference type="Pfam" id="PF08281">
    <property type="entry name" value="Sigma70_r4_2"/>
    <property type="match status" value="1"/>
</dbReference>
<dbReference type="SUPFAM" id="SSF88946">
    <property type="entry name" value="Sigma2 domain of RNA polymerase sigma factors"/>
    <property type="match status" value="1"/>
</dbReference>
<proteinExistence type="predicted"/>
<dbReference type="EMBL" id="JAULRT010000062">
    <property type="protein sequence ID" value="MDO3383728.1"/>
    <property type="molecule type" value="Genomic_DNA"/>
</dbReference>
<feature type="domain" description="RNA polymerase sigma factor 70 region 4 type 2" evidence="3">
    <location>
        <begin position="124"/>
        <end position="171"/>
    </location>
</feature>
<evidence type="ECO:0000313" key="4">
    <source>
        <dbReference type="EMBL" id="MDO3383728.1"/>
    </source>
</evidence>
<sequence>MINNHCSEHSHLRLFTAQKERLFAIAYQMLGTFHEAEDVLQEVYIQWQSMNLERVDLPEAMLTTLTIRRATDMFRKASRQREVYIGPWLPGPWIEQSADPSSHSNEPDLQVQLADSLSIGFMIMLERLTASERAVYILRSGFDMSYREIAESLAVTEVNCRQIYSRAKSRLKASSKEAQNTDNHESLLQKFIHAIETEDVSGFARELAKDVILYSDGGGKVNSALRPIYNREKVTRLLRGLAKKWRRIGPKFRMLSVNARPGLLWMDSEDVRTVVSLESRRGKVEAIYLIRNPDKISHIKNRLQQPLDN</sequence>
<dbReference type="InterPro" id="IPR007627">
    <property type="entry name" value="RNA_pol_sigma70_r2"/>
</dbReference>
<evidence type="ECO:0000313" key="5">
    <source>
        <dbReference type="Proteomes" id="UP001168380"/>
    </source>
</evidence>
<keyword evidence="5" id="KW-1185">Reference proteome</keyword>
<dbReference type="NCBIfam" id="NF007214">
    <property type="entry name" value="PRK09636.1"/>
    <property type="match status" value="1"/>
</dbReference>
<evidence type="ECO:0000259" key="2">
    <source>
        <dbReference type="Pfam" id="PF04542"/>
    </source>
</evidence>
<dbReference type="Gene3D" id="1.10.10.10">
    <property type="entry name" value="Winged helix-like DNA-binding domain superfamily/Winged helix DNA-binding domain"/>
    <property type="match status" value="1"/>
</dbReference>
<dbReference type="InterPro" id="IPR052704">
    <property type="entry name" value="ECF_Sigma-70_Domain"/>
</dbReference>
<dbReference type="InterPro" id="IPR013249">
    <property type="entry name" value="RNA_pol_sigma70_r4_t2"/>
</dbReference>
<dbReference type="SUPFAM" id="SSF88659">
    <property type="entry name" value="Sigma3 and sigma4 domains of RNA polymerase sigma factors"/>
    <property type="match status" value="1"/>
</dbReference>
<accession>A0ABT8TKT8</accession>